<comment type="caution">
    <text evidence="5">The sequence shown here is derived from an EMBL/GenBank/DDBJ whole genome shotgun (WGS) entry which is preliminary data.</text>
</comment>
<keyword evidence="6" id="KW-1185">Reference proteome</keyword>
<dbReference type="InterPro" id="IPR001173">
    <property type="entry name" value="Glyco_trans_2-like"/>
</dbReference>
<dbReference type="SUPFAM" id="SSF53448">
    <property type="entry name" value="Nucleotide-diphospho-sugar transferases"/>
    <property type="match status" value="1"/>
</dbReference>
<evidence type="ECO:0000256" key="1">
    <source>
        <dbReference type="ARBA" id="ARBA00006739"/>
    </source>
</evidence>
<evidence type="ECO:0000259" key="4">
    <source>
        <dbReference type="Pfam" id="PF00535"/>
    </source>
</evidence>
<proteinExistence type="inferred from homology"/>
<dbReference type="CDD" id="cd00761">
    <property type="entry name" value="Glyco_tranf_GTA_type"/>
    <property type="match status" value="1"/>
</dbReference>
<dbReference type="PANTHER" id="PTHR43685:SF5">
    <property type="entry name" value="GLYCOSYLTRANSFERASE EPSE-RELATED"/>
    <property type="match status" value="1"/>
</dbReference>
<dbReference type="OrthoDB" id="9772170at2"/>
<dbReference type="GO" id="GO:0016757">
    <property type="term" value="F:glycosyltransferase activity"/>
    <property type="evidence" value="ECO:0007669"/>
    <property type="project" value="UniProtKB-KW"/>
</dbReference>
<dbReference type="AlphaFoldDB" id="A0A5C6AED2"/>
<evidence type="ECO:0000256" key="3">
    <source>
        <dbReference type="ARBA" id="ARBA00022679"/>
    </source>
</evidence>
<dbReference type="InterPro" id="IPR029044">
    <property type="entry name" value="Nucleotide-diphossugar_trans"/>
</dbReference>
<dbReference type="RefSeq" id="WP_146444857.1">
    <property type="nucleotide sequence ID" value="NZ_SJPR01000002.1"/>
</dbReference>
<gene>
    <name evidence="5" type="primary">epsE_3</name>
    <name evidence="5" type="ORF">Pla108_21240</name>
</gene>
<organism evidence="5 6">
    <name type="scientific">Botrimarina colliarenosi</name>
    <dbReference type="NCBI Taxonomy" id="2528001"/>
    <lineage>
        <taxon>Bacteria</taxon>
        <taxon>Pseudomonadati</taxon>
        <taxon>Planctomycetota</taxon>
        <taxon>Planctomycetia</taxon>
        <taxon>Pirellulales</taxon>
        <taxon>Lacipirellulaceae</taxon>
        <taxon>Botrimarina</taxon>
    </lineage>
</organism>
<keyword evidence="3 5" id="KW-0808">Transferase</keyword>
<dbReference type="Gene3D" id="3.90.550.10">
    <property type="entry name" value="Spore Coat Polysaccharide Biosynthesis Protein SpsA, Chain A"/>
    <property type="match status" value="1"/>
</dbReference>
<dbReference type="EC" id="2.4.-.-" evidence="5"/>
<reference evidence="5 6" key="1">
    <citation type="submission" date="2019-02" db="EMBL/GenBank/DDBJ databases">
        <title>Deep-cultivation of Planctomycetes and their phenomic and genomic characterization uncovers novel biology.</title>
        <authorList>
            <person name="Wiegand S."/>
            <person name="Jogler M."/>
            <person name="Boedeker C."/>
            <person name="Pinto D."/>
            <person name="Vollmers J."/>
            <person name="Rivas-Marin E."/>
            <person name="Kohn T."/>
            <person name="Peeters S.H."/>
            <person name="Heuer A."/>
            <person name="Rast P."/>
            <person name="Oberbeckmann S."/>
            <person name="Bunk B."/>
            <person name="Jeske O."/>
            <person name="Meyerdierks A."/>
            <person name="Storesund J.E."/>
            <person name="Kallscheuer N."/>
            <person name="Luecker S."/>
            <person name="Lage O.M."/>
            <person name="Pohl T."/>
            <person name="Merkel B.J."/>
            <person name="Hornburger P."/>
            <person name="Mueller R.-W."/>
            <person name="Bruemmer F."/>
            <person name="Labrenz M."/>
            <person name="Spormann A.M."/>
            <person name="Op Den Camp H."/>
            <person name="Overmann J."/>
            <person name="Amann R."/>
            <person name="Jetten M.S.M."/>
            <person name="Mascher T."/>
            <person name="Medema M.H."/>
            <person name="Devos D.P."/>
            <person name="Kaster A.-K."/>
            <person name="Ovreas L."/>
            <person name="Rohde M."/>
            <person name="Galperin M.Y."/>
            <person name="Jogler C."/>
        </authorList>
    </citation>
    <scope>NUCLEOTIDE SEQUENCE [LARGE SCALE GENOMIC DNA]</scope>
    <source>
        <strain evidence="5 6">Pla108</strain>
    </source>
</reference>
<sequence>MSPLSNPPPVSVLMPVYNCEPYLDEAVRSIRGQTFSDFEFVIVNDGSTDGSLATLRRHAAEDPRIVVIDRPNGGIVAALNAGVAQCRGALIARMDGDDIALPERLALSKQLLDARPEVGVVGTAAVVVDEQGVPCDELRRPLSHADIDRCATQTGWCGVLHPTVMVRASLLHQHPYDDRYPSAEDYDLFLRLSEVTVVENLPEALLLYRRHGNSICGSRQAEQAASVFRALQATAKRRGAKMNQELAQLAYRASWLARDEKRYSQAVRFGLAASRYRPMSSYGARATVSAVAAFFRGGFSRGARLGESP</sequence>
<protein>
    <submittedName>
        <fullName evidence="5">Putative glycosyltransferase EpsE</fullName>
        <ecNumber evidence="5">2.4.-.-</ecNumber>
    </submittedName>
</protein>
<comment type="similarity">
    <text evidence="1">Belongs to the glycosyltransferase 2 family.</text>
</comment>
<feature type="domain" description="Glycosyltransferase 2-like" evidence="4">
    <location>
        <begin position="11"/>
        <end position="129"/>
    </location>
</feature>
<dbReference type="InterPro" id="IPR050834">
    <property type="entry name" value="Glycosyltransf_2"/>
</dbReference>
<dbReference type="Proteomes" id="UP000317421">
    <property type="component" value="Unassembled WGS sequence"/>
</dbReference>
<name>A0A5C6AED2_9BACT</name>
<dbReference type="PANTHER" id="PTHR43685">
    <property type="entry name" value="GLYCOSYLTRANSFERASE"/>
    <property type="match status" value="1"/>
</dbReference>
<keyword evidence="2 5" id="KW-0328">Glycosyltransferase</keyword>
<evidence type="ECO:0000256" key="2">
    <source>
        <dbReference type="ARBA" id="ARBA00022676"/>
    </source>
</evidence>
<evidence type="ECO:0000313" key="6">
    <source>
        <dbReference type="Proteomes" id="UP000317421"/>
    </source>
</evidence>
<dbReference type="Pfam" id="PF00535">
    <property type="entry name" value="Glycos_transf_2"/>
    <property type="match status" value="1"/>
</dbReference>
<evidence type="ECO:0000313" key="5">
    <source>
        <dbReference type="EMBL" id="TWT97969.1"/>
    </source>
</evidence>
<dbReference type="EMBL" id="SJPR01000002">
    <property type="protein sequence ID" value="TWT97969.1"/>
    <property type="molecule type" value="Genomic_DNA"/>
</dbReference>
<accession>A0A5C6AED2</accession>